<dbReference type="InterPro" id="IPR037523">
    <property type="entry name" value="VOC_core"/>
</dbReference>
<dbReference type="InterPro" id="IPR029068">
    <property type="entry name" value="Glyas_Bleomycin-R_OHBP_Dase"/>
</dbReference>
<proteinExistence type="predicted"/>
<dbReference type="Gene3D" id="3.10.180.10">
    <property type="entry name" value="2,3-Dihydroxybiphenyl 1,2-Dioxygenase, domain 1"/>
    <property type="match status" value="1"/>
</dbReference>
<dbReference type="AlphaFoldDB" id="A0A1H5PI26"/>
<evidence type="ECO:0000259" key="1">
    <source>
        <dbReference type="PROSITE" id="PS51819"/>
    </source>
</evidence>
<feature type="domain" description="VOC" evidence="1">
    <location>
        <begin position="4"/>
        <end position="132"/>
    </location>
</feature>
<reference evidence="2 3" key="1">
    <citation type="submission" date="2016-10" db="EMBL/GenBank/DDBJ databases">
        <authorList>
            <person name="de Groot N.N."/>
        </authorList>
    </citation>
    <scope>NUCLEOTIDE SEQUENCE [LARGE SCALE GENOMIC DNA]</scope>
    <source>
        <strain evidence="2 3">DSM 22274</strain>
    </source>
</reference>
<organism evidence="2 3">
    <name type="scientific">Arthrobacter alpinus</name>
    <dbReference type="NCBI Taxonomy" id="656366"/>
    <lineage>
        <taxon>Bacteria</taxon>
        <taxon>Bacillati</taxon>
        <taxon>Actinomycetota</taxon>
        <taxon>Actinomycetes</taxon>
        <taxon>Micrococcales</taxon>
        <taxon>Micrococcaceae</taxon>
        <taxon>Arthrobacter</taxon>
    </lineage>
</organism>
<dbReference type="PANTHER" id="PTHR36503:SF2">
    <property type="entry name" value="BLR2408 PROTEIN"/>
    <property type="match status" value="1"/>
</dbReference>
<dbReference type="PANTHER" id="PTHR36503">
    <property type="entry name" value="BLR2520 PROTEIN"/>
    <property type="match status" value="1"/>
</dbReference>
<dbReference type="SUPFAM" id="SSF54593">
    <property type="entry name" value="Glyoxalase/Bleomycin resistance protein/Dihydroxybiphenyl dioxygenase"/>
    <property type="match status" value="1"/>
</dbReference>
<dbReference type="RefSeq" id="WP_074713776.1">
    <property type="nucleotide sequence ID" value="NZ_FNTV01000002.1"/>
</dbReference>
<protein>
    <recommendedName>
        <fullName evidence="1">VOC domain-containing protein</fullName>
    </recommendedName>
</protein>
<dbReference type="EMBL" id="FNTV01000002">
    <property type="protein sequence ID" value="SEF12848.1"/>
    <property type="molecule type" value="Genomic_DNA"/>
</dbReference>
<gene>
    <name evidence="2" type="ORF">SAMN04489740_4299</name>
</gene>
<evidence type="ECO:0000313" key="2">
    <source>
        <dbReference type="EMBL" id="SEF12848.1"/>
    </source>
</evidence>
<dbReference type="Pfam" id="PF00903">
    <property type="entry name" value="Glyoxalase"/>
    <property type="match status" value="1"/>
</dbReference>
<evidence type="ECO:0000313" key="3">
    <source>
        <dbReference type="Proteomes" id="UP000182725"/>
    </source>
</evidence>
<dbReference type="Proteomes" id="UP000182725">
    <property type="component" value="Unassembled WGS sequence"/>
</dbReference>
<dbReference type="PROSITE" id="PS51819">
    <property type="entry name" value="VOC"/>
    <property type="match status" value="1"/>
</dbReference>
<dbReference type="InterPro" id="IPR004360">
    <property type="entry name" value="Glyas_Fos-R_dOase_dom"/>
</dbReference>
<name>A0A1H5PI26_9MICC</name>
<accession>A0A1H5PI26</accession>
<sequence length="135" mass="14429">MKNSPVIVGLPISDRRKSFDFYGVGLGLLPIGEIAEDGLPEPLQFQLNDGLRLMLIPTEGFGWVVGNRDVAQGGHSECVISITVGSESGVDELVKKALQAGGEIVSEPGQKPWGYVGAFADLDGHVWQVTADWLP</sequence>